<organism evidence="1 2">
    <name type="scientific">Desulfovibrio gilichinskyi</name>
    <dbReference type="NCBI Taxonomy" id="1519643"/>
    <lineage>
        <taxon>Bacteria</taxon>
        <taxon>Pseudomonadati</taxon>
        <taxon>Thermodesulfobacteriota</taxon>
        <taxon>Desulfovibrionia</taxon>
        <taxon>Desulfovibrionales</taxon>
        <taxon>Desulfovibrionaceae</taxon>
        <taxon>Desulfovibrio</taxon>
    </lineage>
</organism>
<evidence type="ECO:0000313" key="1">
    <source>
        <dbReference type="EMBL" id="SMF23878.1"/>
    </source>
</evidence>
<name>A0A1X7DYU3_9BACT</name>
<dbReference type="RefSeq" id="WP_085102437.1">
    <property type="nucleotide sequence ID" value="NZ_FWZU01000004.1"/>
</dbReference>
<keyword evidence="2" id="KW-1185">Reference proteome</keyword>
<dbReference type="EMBL" id="FWZU01000004">
    <property type="protein sequence ID" value="SMF23878.1"/>
    <property type="molecule type" value="Genomic_DNA"/>
</dbReference>
<dbReference type="OrthoDB" id="9805634at2"/>
<dbReference type="InterPro" id="IPR027396">
    <property type="entry name" value="DsrEFH-like"/>
</dbReference>
<dbReference type="Proteomes" id="UP000192906">
    <property type="component" value="Unassembled WGS sequence"/>
</dbReference>
<dbReference type="Gene3D" id="3.40.1260.10">
    <property type="entry name" value="DsrEFH-like"/>
    <property type="match status" value="1"/>
</dbReference>
<evidence type="ECO:0000313" key="2">
    <source>
        <dbReference type="Proteomes" id="UP000192906"/>
    </source>
</evidence>
<gene>
    <name evidence="1" type="ORF">SAMN06295933_2352</name>
</gene>
<protein>
    <submittedName>
        <fullName evidence="1">Uncharacterized protein</fullName>
    </submittedName>
</protein>
<sequence length="114" mass="12736">MSDKTNLYILWTNADAEVAEKMVFMYGINSLLKGWWEDVTIILWGPTVKLATENDTVKKLISTALDAGVNMSACRSCAEMYGLVGDIEAQNVEVIYWGVPLTDLLKNNEKMLTV</sequence>
<dbReference type="SUPFAM" id="SSF75169">
    <property type="entry name" value="DsrEFH-like"/>
    <property type="match status" value="1"/>
</dbReference>
<reference evidence="2" key="1">
    <citation type="submission" date="2017-04" db="EMBL/GenBank/DDBJ databases">
        <authorList>
            <person name="Varghese N."/>
            <person name="Submissions S."/>
        </authorList>
    </citation>
    <scope>NUCLEOTIDE SEQUENCE [LARGE SCALE GENOMIC DNA]</scope>
    <source>
        <strain evidence="2">K3S</strain>
    </source>
</reference>
<accession>A0A1X7DYU3</accession>
<dbReference type="AlphaFoldDB" id="A0A1X7DYU3"/>
<proteinExistence type="predicted"/>